<comment type="subcellular location">
    <subcellularLocation>
        <location evidence="1">Cell membrane</location>
        <topology evidence="1">Multi-pass membrane protein</topology>
    </subcellularLocation>
</comment>
<evidence type="ECO:0000259" key="8">
    <source>
        <dbReference type="Pfam" id="PF02687"/>
    </source>
</evidence>
<evidence type="ECO:0000313" key="11">
    <source>
        <dbReference type="Proteomes" id="UP000006875"/>
    </source>
</evidence>
<keyword evidence="11" id="KW-1185">Reference proteome</keyword>
<reference evidence="10 11" key="1">
    <citation type="journal article" date="2010" name="Stand. Genomic Sci.">
        <title>Complete genome sequence of Ilyobacter polytropus type strain (CuHbu1).</title>
        <authorList>
            <person name="Sikorski J."/>
            <person name="Chertkov O."/>
            <person name="Lapidus A."/>
            <person name="Nolan M."/>
            <person name="Lucas S."/>
            <person name="Del Rio T.G."/>
            <person name="Tice H."/>
            <person name="Cheng J.F."/>
            <person name="Tapia R."/>
            <person name="Han C."/>
            <person name="Goodwin L."/>
            <person name="Pitluck S."/>
            <person name="Liolios K."/>
            <person name="Ivanova N."/>
            <person name="Mavromatis K."/>
            <person name="Mikhailova N."/>
            <person name="Pati A."/>
            <person name="Chen A."/>
            <person name="Palaniappan K."/>
            <person name="Land M."/>
            <person name="Hauser L."/>
            <person name="Chang Y.J."/>
            <person name="Jeffries C.D."/>
            <person name="Brambilla E."/>
            <person name="Yasawong M."/>
            <person name="Rohde M."/>
            <person name="Pukall R."/>
            <person name="Spring S."/>
            <person name="Goker M."/>
            <person name="Woyke T."/>
            <person name="Bristow J."/>
            <person name="Eisen J.A."/>
            <person name="Markowitz V."/>
            <person name="Hugenholtz P."/>
            <person name="Kyrpides N.C."/>
            <person name="Klenk H.P."/>
        </authorList>
    </citation>
    <scope>NUCLEOTIDE SEQUENCE [LARGE SCALE GENOMIC DNA]</scope>
    <source>
        <strain evidence="11">ATCC 51220 / DSM 2926 / LMG 16218 / CuHBu1</strain>
    </source>
</reference>
<evidence type="ECO:0000256" key="2">
    <source>
        <dbReference type="ARBA" id="ARBA00005236"/>
    </source>
</evidence>
<dbReference type="Proteomes" id="UP000006875">
    <property type="component" value="Chromosome"/>
</dbReference>
<dbReference type="HOGENOM" id="CLU_000604_8_6_0"/>
<keyword evidence="3" id="KW-1003">Cell membrane</keyword>
<dbReference type="InterPro" id="IPR051447">
    <property type="entry name" value="Lipoprotein-release_system"/>
</dbReference>
<evidence type="ECO:0008006" key="12">
    <source>
        <dbReference type="Google" id="ProtNLM"/>
    </source>
</evidence>
<gene>
    <name evidence="10" type="ordered locus">Ilyop_1242</name>
</gene>
<proteinExistence type="inferred from homology"/>
<evidence type="ECO:0000259" key="9">
    <source>
        <dbReference type="Pfam" id="PF12704"/>
    </source>
</evidence>
<evidence type="ECO:0000256" key="5">
    <source>
        <dbReference type="ARBA" id="ARBA00022989"/>
    </source>
</evidence>
<accession>E3H8P1</accession>
<dbReference type="InterPro" id="IPR025857">
    <property type="entry name" value="MacB_PCD"/>
</dbReference>
<name>E3H8P1_ILYPC</name>
<comment type="similarity">
    <text evidence="2">Belongs to the ABC-4 integral membrane protein family. LolC/E subfamily.</text>
</comment>
<dbReference type="GO" id="GO:0098797">
    <property type="term" value="C:plasma membrane protein complex"/>
    <property type="evidence" value="ECO:0007669"/>
    <property type="project" value="TreeGrafter"/>
</dbReference>
<keyword evidence="5 7" id="KW-1133">Transmembrane helix</keyword>
<feature type="transmembrane region" description="Helical" evidence="7">
    <location>
        <begin position="256"/>
        <end position="279"/>
    </location>
</feature>
<dbReference type="OrthoDB" id="92323at2"/>
<dbReference type="Pfam" id="PF12704">
    <property type="entry name" value="MacB_PCD"/>
    <property type="match status" value="1"/>
</dbReference>
<dbReference type="KEGG" id="ipo:Ilyop_1242"/>
<dbReference type="RefSeq" id="WP_013387690.1">
    <property type="nucleotide sequence ID" value="NC_014632.1"/>
</dbReference>
<evidence type="ECO:0000256" key="6">
    <source>
        <dbReference type="ARBA" id="ARBA00023136"/>
    </source>
</evidence>
<evidence type="ECO:0000256" key="3">
    <source>
        <dbReference type="ARBA" id="ARBA00022475"/>
    </source>
</evidence>
<feature type="domain" description="MacB-like periplasmic core" evidence="9">
    <location>
        <begin position="17"/>
        <end position="219"/>
    </location>
</feature>
<dbReference type="PANTHER" id="PTHR30489">
    <property type="entry name" value="LIPOPROTEIN-RELEASING SYSTEM TRANSMEMBRANE PROTEIN LOLE"/>
    <property type="match status" value="1"/>
</dbReference>
<dbReference type="STRING" id="572544.Ilyop_1242"/>
<sequence length="397" mass="44883">MILKMIFRNIFRYKKRTVLTLITMIVGIYLAILGEGLNSGLENQITDIYIKTDTSYYKIYGKDFYLEKEDNDQLDYPIDNLDKVEKILKNKDYSKRLLFEGSITDGEEELRAQFIGVEPHKENLVFKRNRYMVDGSFVDNENSLVLGLEMARLLKLGIGDEVTLIARTASQSINAYSLVITGIIKTGNTIMDSSCVFIDLNFAQKFADTPFVNDIAVKTLLTDEEVESLKKLQIDFIPWQEEIKDILRITSIRRKAFAIISITILVMAGVTIANTMLMAMLERQKEIGILMANGMNNREILILFLGEGTLVGSLGSFIGFIFGGITTNYYQNNGIEITIKSSDLGISIPFSDRLYLYFDLEKSLIIFVVGIVFSVFASVYPAVKSIKLNPSEAIKDR</sequence>
<organism evidence="10 11">
    <name type="scientific">Ilyobacter polytropus (strain ATCC 51220 / DSM 2926 / LMG 16218 / CuHBu1)</name>
    <dbReference type="NCBI Taxonomy" id="572544"/>
    <lineage>
        <taxon>Bacteria</taxon>
        <taxon>Fusobacteriati</taxon>
        <taxon>Fusobacteriota</taxon>
        <taxon>Fusobacteriia</taxon>
        <taxon>Fusobacteriales</taxon>
        <taxon>Fusobacteriaceae</taxon>
        <taxon>Ilyobacter</taxon>
    </lineage>
</organism>
<dbReference type="GO" id="GO:0044874">
    <property type="term" value="P:lipoprotein localization to outer membrane"/>
    <property type="evidence" value="ECO:0007669"/>
    <property type="project" value="TreeGrafter"/>
</dbReference>
<feature type="domain" description="ABC3 transporter permease C-terminal" evidence="8">
    <location>
        <begin position="259"/>
        <end position="390"/>
    </location>
</feature>
<dbReference type="Pfam" id="PF02687">
    <property type="entry name" value="FtsX"/>
    <property type="match status" value="1"/>
</dbReference>
<dbReference type="EMBL" id="CP002281">
    <property type="protein sequence ID" value="ADO83023.1"/>
    <property type="molecule type" value="Genomic_DNA"/>
</dbReference>
<evidence type="ECO:0000256" key="7">
    <source>
        <dbReference type="SAM" id="Phobius"/>
    </source>
</evidence>
<protein>
    <recommendedName>
        <fullName evidence="12">ABC3 transporter permease protein domain-containing protein</fullName>
    </recommendedName>
</protein>
<keyword evidence="6 7" id="KW-0472">Membrane</keyword>
<feature type="transmembrane region" description="Helical" evidence="7">
    <location>
        <begin position="364"/>
        <end position="383"/>
    </location>
</feature>
<evidence type="ECO:0000256" key="1">
    <source>
        <dbReference type="ARBA" id="ARBA00004651"/>
    </source>
</evidence>
<keyword evidence="4 7" id="KW-0812">Transmembrane</keyword>
<evidence type="ECO:0000256" key="4">
    <source>
        <dbReference type="ARBA" id="ARBA00022692"/>
    </source>
</evidence>
<dbReference type="InterPro" id="IPR003838">
    <property type="entry name" value="ABC3_permease_C"/>
</dbReference>
<evidence type="ECO:0000313" key="10">
    <source>
        <dbReference type="EMBL" id="ADO83023.1"/>
    </source>
</evidence>
<dbReference type="PANTHER" id="PTHR30489:SF0">
    <property type="entry name" value="LIPOPROTEIN-RELEASING SYSTEM TRANSMEMBRANE PROTEIN LOLE"/>
    <property type="match status" value="1"/>
</dbReference>
<dbReference type="eggNOG" id="COG4591">
    <property type="taxonomic scope" value="Bacteria"/>
</dbReference>
<feature type="transmembrane region" description="Helical" evidence="7">
    <location>
        <begin position="300"/>
        <end position="322"/>
    </location>
</feature>
<dbReference type="AlphaFoldDB" id="E3H8P1"/>